<dbReference type="PANTHER" id="PTHR48090:SF3">
    <property type="entry name" value="UNDECAPRENYL-PHOSPHATE 4-DEOXY-4-FORMAMIDO-L-ARABINOSE TRANSFERASE"/>
    <property type="match status" value="1"/>
</dbReference>
<dbReference type="EMBL" id="UINC01066732">
    <property type="protein sequence ID" value="SVB97738.1"/>
    <property type="molecule type" value="Genomic_DNA"/>
</dbReference>
<evidence type="ECO:0000256" key="3">
    <source>
        <dbReference type="ARBA" id="ARBA00022679"/>
    </source>
</evidence>
<evidence type="ECO:0000313" key="9">
    <source>
        <dbReference type="EMBL" id="SVB97738.1"/>
    </source>
</evidence>
<keyword evidence="1" id="KW-1003">Cell membrane</keyword>
<dbReference type="CDD" id="cd04187">
    <property type="entry name" value="DPM1_like_bac"/>
    <property type="match status" value="1"/>
</dbReference>
<evidence type="ECO:0000256" key="5">
    <source>
        <dbReference type="ARBA" id="ARBA00022985"/>
    </source>
</evidence>
<dbReference type="Pfam" id="PF00535">
    <property type="entry name" value="Glycos_transf_2"/>
    <property type="match status" value="1"/>
</dbReference>
<evidence type="ECO:0000256" key="7">
    <source>
        <dbReference type="ARBA" id="ARBA00023136"/>
    </source>
</evidence>
<dbReference type="InterPro" id="IPR029044">
    <property type="entry name" value="Nucleotide-diphossugar_trans"/>
</dbReference>
<dbReference type="InterPro" id="IPR050256">
    <property type="entry name" value="Glycosyltransferase_2"/>
</dbReference>
<dbReference type="AlphaFoldDB" id="A0A382IDX1"/>
<evidence type="ECO:0000259" key="8">
    <source>
        <dbReference type="Pfam" id="PF00535"/>
    </source>
</evidence>
<feature type="domain" description="Glycosyltransferase 2-like" evidence="8">
    <location>
        <begin position="11"/>
        <end position="169"/>
    </location>
</feature>
<protein>
    <recommendedName>
        <fullName evidence="8">Glycosyltransferase 2-like domain-containing protein</fullName>
    </recommendedName>
</protein>
<name>A0A382IDX1_9ZZZZ</name>
<dbReference type="GO" id="GO:0009103">
    <property type="term" value="P:lipopolysaccharide biosynthetic process"/>
    <property type="evidence" value="ECO:0007669"/>
    <property type="project" value="UniProtKB-KW"/>
</dbReference>
<evidence type="ECO:0000256" key="4">
    <source>
        <dbReference type="ARBA" id="ARBA00022692"/>
    </source>
</evidence>
<feature type="non-terminal residue" evidence="9">
    <location>
        <position position="182"/>
    </location>
</feature>
<evidence type="ECO:0000256" key="1">
    <source>
        <dbReference type="ARBA" id="ARBA00022475"/>
    </source>
</evidence>
<dbReference type="GO" id="GO:0005886">
    <property type="term" value="C:plasma membrane"/>
    <property type="evidence" value="ECO:0007669"/>
    <property type="project" value="TreeGrafter"/>
</dbReference>
<dbReference type="Gene3D" id="3.90.550.10">
    <property type="entry name" value="Spore Coat Polysaccharide Biosynthesis Protein SpsA, Chain A"/>
    <property type="match status" value="1"/>
</dbReference>
<dbReference type="InterPro" id="IPR001173">
    <property type="entry name" value="Glyco_trans_2-like"/>
</dbReference>
<keyword evidence="2" id="KW-0328">Glycosyltransferase</keyword>
<keyword evidence="7" id="KW-0472">Membrane</keyword>
<keyword evidence="6" id="KW-1133">Transmembrane helix</keyword>
<keyword evidence="3" id="KW-0808">Transferase</keyword>
<organism evidence="9">
    <name type="scientific">marine metagenome</name>
    <dbReference type="NCBI Taxonomy" id="408172"/>
    <lineage>
        <taxon>unclassified sequences</taxon>
        <taxon>metagenomes</taxon>
        <taxon>ecological metagenomes</taxon>
    </lineage>
</organism>
<evidence type="ECO:0000256" key="2">
    <source>
        <dbReference type="ARBA" id="ARBA00022676"/>
    </source>
</evidence>
<keyword evidence="4" id="KW-0812">Transmembrane</keyword>
<evidence type="ECO:0000256" key="6">
    <source>
        <dbReference type="ARBA" id="ARBA00022989"/>
    </source>
</evidence>
<reference evidence="9" key="1">
    <citation type="submission" date="2018-05" db="EMBL/GenBank/DDBJ databases">
        <authorList>
            <person name="Lanie J.A."/>
            <person name="Ng W.-L."/>
            <person name="Kazmierczak K.M."/>
            <person name="Andrzejewski T.M."/>
            <person name="Davidsen T.M."/>
            <person name="Wayne K.J."/>
            <person name="Tettelin H."/>
            <person name="Glass J.I."/>
            <person name="Rusch D."/>
            <person name="Podicherti R."/>
            <person name="Tsui H.-C.T."/>
            <person name="Winkler M.E."/>
        </authorList>
    </citation>
    <scope>NUCLEOTIDE SEQUENCE</scope>
</reference>
<dbReference type="GO" id="GO:0099621">
    <property type="term" value="F:undecaprenyl-phosphate 4-deoxy-4-formamido-L-arabinose transferase activity"/>
    <property type="evidence" value="ECO:0007669"/>
    <property type="project" value="TreeGrafter"/>
</dbReference>
<keyword evidence="5" id="KW-0448">Lipopolysaccharide biosynthesis</keyword>
<dbReference type="SUPFAM" id="SSF53448">
    <property type="entry name" value="Nucleotide-diphospho-sugar transferases"/>
    <property type="match status" value="1"/>
</dbReference>
<dbReference type="PANTHER" id="PTHR48090">
    <property type="entry name" value="UNDECAPRENYL-PHOSPHATE 4-DEOXY-4-FORMAMIDO-L-ARABINOSE TRANSFERASE-RELATED"/>
    <property type="match status" value="1"/>
</dbReference>
<accession>A0A382IDX1</accession>
<proteinExistence type="predicted"/>
<gene>
    <name evidence="9" type="ORF">METZ01_LOCUS250592</name>
</gene>
<sequence length="182" mass="20715">MNKVVSVEKVSIIIPVFNASKTISLLVDKIQNEIKNYKELEIVLVNDGSSLDNSLEVCESIAYKDPTVKFINLSRNFGHHNAVLAGLNFCTGDCAVIMDDDFQHPPEEVRKLVDEIENGNDVVFSKYIEKKHHLLRNLGSKFNNLIATILLNKPRELYLSSFKAINRFVIDELIKYKGPYPY</sequence>